<dbReference type="EMBL" id="LFMI01000550">
    <property type="protein sequence ID" value="OTA04871.1"/>
    <property type="molecule type" value="Genomic_DNA"/>
</dbReference>
<dbReference type="PROSITE" id="PS50879">
    <property type="entry name" value="RNASE_H_1"/>
    <property type="match status" value="1"/>
</dbReference>
<proteinExistence type="predicted"/>
<organism evidence="3 4">
    <name type="scientific">Trichoderma parareesei</name>
    <name type="common">Filamentous fungus</name>
    <dbReference type="NCBI Taxonomy" id="858221"/>
    <lineage>
        <taxon>Eukaryota</taxon>
        <taxon>Fungi</taxon>
        <taxon>Dikarya</taxon>
        <taxon>Ascomycota</taxon>
        <taxon>Pezizomycotina</taxon>
        <taxon>Sordariomycetes</taxon>
        <taxon>Hypocreomycetidae</taxon>
        <taxon>Hypocreales</taxon>
        <taxon>Hypocreaceae</taxon>
        <taxon>Trichoderma</taxon>
    </lineage>
</organism>
<feature type="region of interest" description="Disordered" evidence="1">
    <location>
        <begin position="351"/>
        <end position="381"/>
    </location>
</feature>
<dbReference type="Gene3D" id="3.30.420.10">
    <property type="entry name" value="Ribonuclease H-like superfamily/Ribonuclease H"/>
    <property type="match status" value="1"/>
</dbReference>
<dbReference type="SUPFAM" id="SSF53098">
    <property type="entry name" value="Ribonuclease H-like"/>
    <property type="match status" value="1"/>
</dbReference>
<evidence type="ECO:0000313" key="3">
    <source>
        <dbReference type="EMBL" id="OTA04871.1"/>
    </source>
</evidence>
<dbReference type="GO" id="GO:0004523">
    <property type="term" value="F:RNA-DNA hybrid ribonuclease activity"/>
    <property type="evidence" value="ECO:0007669"/>
    <property type="project" value="InterPro"/>
</dbReference>
<dbReference type="Proteomes" id="UP000219286">
    <property type="component" value="Unassembled WGS sequence"/>
</dbReference>
<gene>
    <name evidence="3" type="ORF">A9Z42_0054690</name>
</gene>
<dbReference type="InterPro" id="IPR012337">
    <property type="entry name" value="RNaseH-like_sf"/>
</dbReference>
<reference evidence="3 4" key="1">
    <citation type="journal article" date="2015" name="Genome Announc.">
        <title>Genome sequence and annotation of Trichoderma parareesei, the ancestor of the cellulase producer Trichoderma reesei.</title>
        <authorList>
            <person name="Yang D."/>
            <person name="Pomraning K."/>
            <person name="Kopchinskiy A."/>
            <person name="Karimi Aghcheh R."/>
            <person name="Atanasova L."/>
            <person name="Chenthamara K."/>
            <person name="Baker S.E."/>
            <person name="Zhang R."/>
            <person name="Shen Q."/>
            <person name="Freitag M."/>
            <person name="Kubicek C.P."/>
            <person name="Druzhinina I.S."/>
        </authorList>
    </citation>
    <scope>NUCLEOTIDE SEQUENCE [LARGE SCALE GENOMIC DNA]</scope>
    <source>
        <strain evidence="3 4">CBS 125925</strain>
    </source>
</reference>
<evidence type="ECO:0000259" key="2">
    <source>
        <dbReference type="PROSITE" id="PS50879"/>
    </source>
</evidence>
<comment type="caution">
    <text evidence="3">The sequence shown here is derived from an EMBL/GenBank/DDBJ whole genome shotgun (WGS) entry which is preliminary data.</text>
</comment>
<evidence type="ECO:0000313" key="4">
    <source>
        <dbReference type="Proteomes" id="UP000219286"/>
    </source>
</evidence>
<accession>A0A2H2ZY68</accession>
<dbReference type="OrthoDB" id="3548481at2759"/>
<dbReference type="InterPro" id="IPR002156">
    <property type="entry name" value="RNaseH_domain"/>
</dbReference>
<dbReference type="InterPro" id="IPR036397">
    <property type="entry name" value="RNaseH_sf"/>
</dbReference>
<sequence>MIGRFAQRRWGRTEIANFQVYPERPSFNTVTEALNQHSILITIKRCSSNKTFSSASLLFQCPPYRSFCTQTKIEAKTTSAESNSQPTRVRLSGSAKVRDKALKDEADSYVKSFNDVKGKDGFLSKRAKLSVTRELGFCGKIFIDLKDSALDKTSAIVEEKPDHHHLVLFVDGSVRTQGHRESGCSAAKAGTAVAYKPLGRDQIWVERYFAPARCKRNSVQVETVALLNGLKVAAVETDLLRGLETRSSDTTAAETRVTLFSDCTSALQILEKLQGTIAADSPLLGDGLVRELIAVSQYLHRKGVEVELHWVRGHANVQGNCIADCAARYAAKHPEIGAILEKELQVKLEPLSRATKARTSPQNKPSAKEEKKKSTHCEAATPTILPEVQDHIF</sequence>
<protein>
    <recommendedName>
        <fullName evidence="2">RNase H type-1 domain-containing protein</fullName>
    </recommendedName>
</protein>
<evidence type="ECO:0000256" key="1">
    <source>
        <dbReference type="SAM" id="MobiDB-lite"/>
    </source>
</evidence>
<name>A0A2H2ZY68_TRIPA</name>
<dbReference type="GO" id="GO:0003676">
    <property type="term" value="F:nucleic acid binding"/>
    <property type="evidence" value="ECO:0007669"/>
    <property type="project" value="InterPro"/>
</dbReference>
<keyword evidence="4" id="KW-1185">Reference proteome</keyword>
<dbReference type="Pfam" id="PF00075">
    <property type="entry name" value="RNase_H"/>
    <property type="match status" value="1"/>
</dbReference>
<feature type="domain" description="RNase H type-1" evidence="2">
    <location>
        <begin position="162"/>
        <end position="332"/>
    </location>
</feature>
<dbReference type="AlphaFoldDB" id="A0A2H2ZY68"/>
<feature type="compositionally biased region" description="Basic and acidic residues" evidence="1">
    <location>
        <begin position="366"/>
        <end position="376"/>
    </location>
</feature>